<dbReference type="AlphaFoldDB" id="A0A6H5H428"/>
<reference evidence="2 3" key="1">
    <citation type="submission" date="2020-02" db="EMBL/GenBank/DDBJ databases">
        <authorList>
            <person name="Ferguson B K."/>
        </authorList>
    </citation>
    <scope>NUCLEOTIDE SEQUENCE [LARGE SCALE GENOMIC DNA]</scope>
</reference>
<feature type="compositionally biased region" description="Polar residues" evidence="1">
    <location>
        <begin position="216"/>
        <end position="236"/>
    </location>
</feature>
<protein>
    <submittedName>
        <fullName evidence="2">Uncharacterized protein</fullName>
    </submittedName>
</protein>
<feature type="compositionally biased region" description="Polar residues" evidence="1">
    <location>
        <begin position="523"/>
        <end position="532"/>
    </location>
</feature>
<accession>A0A6H5H428</accession>
<feature type="region of interest" description="Disordered" evidence="1">
    <location>
        <begin position="513"/>
        <end position="533"/>
    </location>
</feature>
<feature type="compositionally biased region" description="Pro residues" evidence="1">
    <location>
        <begin position="57"/>
        <end position="76"/>
    </location>
</feature>
<feature type="region of interest" description="Disordered" evidence="1">
    <location>
        <begin position="201"/>
        <end position="278"/>
    </location>
</feature>
<feature type="region of interest" description="Disordered" evidence="1">
    <location>
        <begin position="1"/>
        <end position="106"/>
    </location>
</feature>
<evidence type="ECO:0000256" key="1">
    <source>
        <dbReference type="SAM" id="MobiDB-lite"/>
    </source>
</evidence>
<name>A0A6H5H428_9HEMI</name>
<feature type="compositionally biased region" description="Basic and acidic residues" evidence="1">
    <location>
        <begin position="24"/>
        <end position="33"/>
    </location>
</feature>
<feature type="compositionally biased region" description="Low complexity" evidence="1">
    <location>
        <begin position="77"/>
        <end position="106"/>
    </location>
</feature>
<feature type="non-terminal residue" evidence="2">
    <location>
        <position position="687"/>
    </location>
</feature>
<keyword evidence="3" id="KW-1185">Reference proteome</keyword>
<feature type="compositionally biased region" description="Acidic residues" evidence="1">
    <location>
        <begin position="1"/>
        <end position="10"/>
    </location>
</feature>
<evidence type="ECO:0000313" key="3">
    <source>
        <dbReference type="Proteomes" id="UP000479000"/>
    </source>
</evidence>
<gene>
    <name evidence="2" type="ORF">NTEN_LOCUS15322</name>
</gene>
<proteinExistence type="predicted"/>
<evidence type="ECO:0000313" key="2">
    <source>
        <dbReference type="EMBL" id="CAB0010276.1"/>
    </source>
</evidence>
<dbReference type="EMBL" id="CADCXU010022958">
    <property type="protein sequence ID" value="CAB0010276.1"/>
    <property type="molecule type" value="Genomic_DNA"/>
</dbReference>
<sequence>MSDPEDDSPDDAPNGSQTPLLTKIKQETRDVDVGKILSAGGVGGGVSGGQAPQSLAAPPPFSIPMQFPFPHPPFPSPASVAPYQQQTQPSSASSHSSESSSSSQQTWSFEEQFKQVRQAIVRSCQRADVFDNFSDPNSFWDAAERHRPSATQWCSVRVKYIRRHDDADDEFNKPRFRDEPQLPAYLQKLLLSNLGKSWQRACHSSTTGGEAKRNDPITSSTSSEPRLLSQHTTRTAAPTIEQPPVKDNSKPPFALPNDLSEVDQNRDDRPQSETSGIANRPGLFFKSFPINTIRTYHLYVNCGQSMLVISIRASGRSSQQPAVGGETPDENRSPGKNFLQVGHTAQLDRARQISSLIVPQVLFLSRILSHRHRRRLLIISNSRPMELFRPKLTEFKPSNQSKSNCFGLEISRIKIWKYCVLLEHHCFFSEVIARRSRQSRTTSCCRECSQPFGGSPVVYSSVLFSRRLSQGRLESTDCQAPAAYERRYTIICDGIVSYLRSSTIPIRLSPFHLHRPTERPDRTTPSSEQTADGPNKVRIFLSMSTQKSFVPKSDWRIFSNISEFLKNFKFSGKLREARTAVSTPLPHSGAPPIACCKGCVHILRKWKLPPSRSHRGSTTDMSDGATETMSGAFFPLRVTRRTIFPTRYCQYSFADRNTIVSVRYPTVRICEHFFFFLTQAKEGHRAA</sequence>
<organism evidence="2 3">
    <name type="scientific">Nesidiocoris tenuis</name>
    <dbReference type="NCBI Taxonomy" id="355587"/>
    <lineage>
        <taxon>Eukaryota</taxon>
        <taxon>Metazoa</taxon>
        <taxon>Ecdysozoa</taxon>
        <taxon>Arthropoda</taxon>
        <taxon>Hexapoda</taxon>
        <taxon>Insecta</taxon>
        <taxon>Pterygota</taxon>
        <taxon>Neoptera</taxon>
        <taxon>Paraneoptera</taxon>
        <taxon>Hemiptera</taxon>
        <taxon>Heteroptera</taxon>
        <taxon>Panheteroptera</taxon>
        <taxon>Cimicomorpha</taxon>
        <taxon>Miridae</taxon>
        <taxon>Dicyphina</taxon>
        <taxon>Nesidiocoris</taxon>
    </lineage>
</organism>
<dbReference type="Proteomes" id="UP000479000">
    <property type="component" value="Unassembled WGS sequence"/>
</dbReference>